<name>A0AAV7KL19_9METZ</name>
<protein>
    <submittedName>
        <fullName evidence="14">Protein polybromo-1-like</fullName>
    </submittedName>
</protein>
<keyword evidence="9" id="KW-0238">DNA-binding</keyword>
<dbReference type="CDD" id="cd04369">
    <property type="entry name" value="Bromodomain"/>
    <property type="match status" value="1"/>
</dbReference>
<dbReference type="PROSITE" id="PS50014">
    <property type="entry name" value="BROMODOMAIN_2"/>
    <property type="match status" value="1"/>
</dbReference>
<evidence type="ECO:0000256" key="1">
    <source>
        <dbReference type="ARBA" id="ARBA00004123"/>
    </source>
</evidence>
<keyword evidence="4" id="KW-0805">Transcription regulation</keyword>
<dbReference type="GO" id="GO:0003682">
    <property type="term" value="F:chromatin binding"/>
    <property type="evidence" value="ECO:0007669"/>
    <property type="project" value="InterPro"/>
</dbReference>
<keyword evidence="6" id="KW-0804">Transcription</keyword>
<evidence type="ECO:0000313" key="14">
    <source>
        <dbReference type="EMBL" id="KAI6660874.1"/>
    </source>
</evidence>
<dbReference type="PROSITE" id="PS51038">
    <property type="entry name" value="BAH"/>
    <property type="match status" value="2"/>
</dbReference>
<dbReference type="InterPro" id="IPR001487">
    <property type="entry name" value="Bromodomain"/>
</dbReference>
<dbReference type="InterPro" id="IPR009071">
    <property type="entry name" value="HMG_box_dom"/>
</dbReference>
<evidence type="ECO:0000256" key="6">
    <source>
        <dbReference type="ARBA" id="ARBA00023163"/>
    </source>
</evidence>
<evidence type="ECO:0000313" key="15">
    <source>
        <dbReference type="Proteomes" id="UP001165289"/>
    </source>
</evidence>
<evidence type="ECO:0000256" key="4">
    <source>
        <dbReference type="ARBA" id="ARBA00023015"/>
    </source>
</evidence>
<evidence type="ECO:0000259" key="12">
    <source>
        <dbReference type="PROSITE" id="PS50118"/>
    </source>
</evidence>
<feature type="DNA-binding region" description="HMG box" evidence="9">
    <location>
        <begin position="974"/>
        <end position="1036"/>
    </location>
</feature>
<dbReference type="PRINTS" id="PR00503">
    <property type="entry name" value="BROMODOMAIN"/>
</dbReference>
<dbReference type="PROSITE" id="PS50118">
    <property type="entry name" value="HMG_BOX_2"/>
    <property type="match status" value="1"/>
</dbReference>
<dbReference type="InterPro" id="IPR043151">
    <property type="entry name" value="BAH_sf"/>
</dbReference>
<dbReference type="CDD" id="cd04717">
    <property type="entry name" value="BAH_polybromo"/>
    <property type="match status" value="1"/>
</dbReference>
<gene>
    <name evidence="14" type="ORF">LOD99_13598</name>
</gene>
<feature type="compositionally biased region" description="Basic residues" evidence="10">
    <location>
        <begin position="1"/>
        <end position="11"/>
    </location>
</feature>
<organism evidence="14 15">
    <name type="scientific">Oopsacas minuta</name>
    <dbReference type="NCBI Taxonomy" id="111878"/>
    <lineage>
        <taxon>Eukaryota</taxon>
        <taxon>Metazoa</taxon>
        <taxon>Porifera</taxon>
        <taxon>Hexactinellida</taxon>
        <taxon>Hexasterophora</taxon>
        <taxon>Lyssacinosida</taxon>
        <taxon>Leucopsacidae</taxon>
        <taxon>Oopsacas</taxon>
    </lineage>
</organism>
<dbReference type="SMART" id="SM00297">
    <property type="entry name" value="BROMO"/>
    <property type="match status" value="2"/>
</dbReference>
<evidence type="ECO:0000256" key="8">
    <source>
        <dbReference type="PROSITE-ProRule" id="PRU00035"/>
    </source>
</evidence>
<reference evidence="14 15" key="1">
    <citation type="journal article" date="2023" name="BMC Biol.">
        <title>The compact genome of the sponge Oopsacas minuta (Hexactinellida) is lacking key metazoan core genes.</title>
        <authorList>
            <person name="Santini S."/>
            <person name="Schenkelaars Q."/>
            <person name="Jourda C."/>
            <person name="Duchesne M."/>
            <person name="Belahbib H."/>
            <person name="Rocher C."/>
            <person name="Selva M."/>
            <person name="Riesgo A."/>
            <person name="Vervoort M."/>
            <person name="Leys S.P."/>
            <person name="Kodjabachian L."/>
            <person name="Le Bivic A."/>
            <person name="Borchiellini C."/>
            <person name="Claverie J.M."/>
            <person name="Renard E."/>
        </authorList>
    </citation>
    <scope>NUCLEOTIDE SEQUENCE [LARGE SCALE GENOMIC DNA]</scope>
    <source>
        <strain evidence="14">SPO-2</strain>
    </source>
</reference>
<dbReference type="SUPFAM" id="SSF47095">
    <property type="entry name" value="HMG-box"/>
    <property type="match status" value="1"/>
</dbReference>
<evidence type="ECO:0000256" key="5">
    <source>
        <dbReference type="ARBA" id="ARBA00023117"/>
    </source>
</evidence>
<evidence type="ECO:0000256" key="7">
    <source>
        <dbReference type="ARBA" id="ARBA00023242"/>
    </source>
</evidence>
<feature type="region of interest" description="Disordered" evidence="10">
    <location>
        <begin position="1"/>
        <end position="39"/>
    </location>
</feature>
<dbReference type="GO" id="GO:0006338">
    <property type="term" value="P:chromatin remodeling"/>
    <property type="evidence" value="ECO:0007669"/>
    <property type="project" value="InterPro"/>
</dbReference>
<dbReference type="PANTHER" id="PTHR16062">
    <property type="entry name" value="SWI/SNF-RELATED"/>
    <property type="match status" value="1"/>
</dbReference>
<feature type="region of interest" description="Disordered" evidence="10">
    <location>
        <begin position="745"/>
        <end position="774"/>
    </location>
</feature>
<dbReference type="GO" id="GO:0006368">
    <property type="term" value="P:transcription elongation by RNA polymerase II"/>
    <property type="evidence" value="ECO:0007669"/>
    <property type="project" value="TreeGrafter"/>
</dbReference>
<evidence type="ECO:0000256" key="9">
    <source>
        <dbReference type="PROSITE-ProRule" id="PRU00267"/>
    </source>
</evidence>
<dbReference type="PANTHER" id="PTHR16062:SF19">
    <property type="entry name" value="PROTEIN POLYBROMO-1"/>
    <property type="match status" value="1"/>
</dbReference>
<dbReference type="GO" id="GO:0003677">
    <property type="term" value="F:DNA binding"/>
    <property type="evidence" value="ECO:0007669"/>
    <property type="project" value="UniProtKB-UniRule"/>
</dbReference>
<keyword evidence="3" id="KW-0156">Chromatin regulator</keyword>
<dbReference type="Gene3D" id="1.20.920.10">
    <property type="entry name" value="Bromodomain-like"/>
    <property type="match status" value="2"/>
</dbReference>
<dbReference type="InterPro" id="IPR013087">
    <property type="entry name" value="Znf_C2H2_type"/>
</dbReference>
<feature type="domain" description="Bromo" evidence="11">
    <location>
        <begin position="301"/>
        <end position="371"/>
    </location>
</feature>
<dbReference type="SMART" id="SM00439">
    <property type="entry name" value="BAH"/>
    <property type="match status" value="2"/>
</dbReference>
<keyword evidence="2" id="KW-0677">Repeat</keyword>
<dbReference type="Gene3D" id="1.10.30.10">
    <property type="entry name" value="High mobility group box domain"/>
    <property type="match status" value="1"/>
</dbReference>
<evidence type="ECO:0000256" key="10">
    <source>
        <dbReference type="SAM" id="MobiDB-lite"/>
    </source>
</evidence>
<dbReference type="InterPro" id="IPR001025">
    <property type="entry name" value="BAH_dom"/>
</dbReference>
<dbReference type="CDD" id="cd00084">
    <property type="entry name" value="HMG-box_SF"/>
    <property type="match status" value="1"/>
</dbReference>
<keyword evidence="7 9" id="KW-0539">Nucleus</keyword>
<dbReference type="Gene3D" id="2.30.30.490">
    <property type="match status" value="2"/>
</dbReference>
<evidence type="ECO:0000259" key="11">
    <source>
        <dbReference type="PROSITE" id="PS50014"/>
    </source>
</evidence>
<dbReference type="SMART" id="SM00355">
    <property type="entry name" value="ZnF_C2H2"/>
    <property type="match status" value="2"/>
</dbReference>
<dbReference type="InterPro" id="IPR036427">
    <property type="entry name" value="Bromodomain-like_sf"/>
</dbReference>
<dbReference type="EMBL" id="JAKMXF010000022">
    <property type="protein sequence ID" value="KAI6660874.1"/>
    <property type="molecule type" value="Genomic_DNA"/>
</dbReference>
<feature type="domain" description="HMG box" evidence="12">
    <location>
        <begin position="974"/>
        <end position="1036"/>
    </location>
</feature>
<dbReference type="InterPro" id="IPR036910">
    <property type="entry name" value="HMG_box_dom_sf"/>
</dbReference>
<sequence>MNRNNRNRKRPSTLSTQPVKQSKLSPSNTPSPNSDCTLTDTGNNTYSIGIIPVSREDIKTLFYFILDVILSFDRTQPSTSTEKSFEWVTDVRHAIDTNTINSLVSYGRILKDKVPDQDIGFKAMVNYSDRLLQFTAKQKPNPNDLNKILSPLLKARENSTNSLNCEIILEPLCPTEHGNFYVTARRPGLCLSVLRERINGDEYSETWVMLLELVILLEDTLSYFQDDTVNSQHINSLIQILQTSLHTNITHEGATATSTSVLPPTHAPSPVVQEVSESQKAHYSSIINQLYQFIIAGSDTKGAEYISHFKHVPLKSSKSDYHSRIKKPIDLSTISDRIQASHYNHYNEFLSDIQLMCYNTTVYYPHTNRIHTLAISLIQFVTTKLNQLIPVRKDMYPDPQKWLQDTISDVFTHLKEYRDEAGRDVGLMLYRIKWQSRHDDTESIDMTSIEESILSGEYSRYDLFQKELLLVFRRVQGTFSPSSPEYKAMLKLQAAYFELRDKFCLQLKSPCLKVTMSEFEAEMNAFSPSKTQRWIITQKSDYIPEPAVKKEDNITTSVTVDEPWIQRQTDGYESHDECDEQSRRVLYSFIRHGIEYKPGDYVYIAARKTSSQPHIVQIDNIWQTPTGECWLFGLWFYRPEETFHLATKKFFEKEVFKTDDFHMCRSSRVNAKCYVMHLKSFSKFMPNGYSEEDVYVCQSKYNVKTRTEKKIKTWPVGEQRDSDFILRDTPLLMQRIPSVFVNSATNSGLSEGGTEGQGQGDKSDDEEYTNISTQHLPQGAPKGFSYFDQCVIDGVRFKLGDFVYVKVQDGSTCIVRIDQIWHDKSDNPFFTGPWILKPKQTQHPPTQLFYRKEVIMSTTIDTNPMRSIIGKCYVMPLKDYCDSRPIEYLEKNVFVCVYRYYETGDKEFKKIKTFKSFPLAPEVARDEFYKFESDIIPELRLSPNIQDFLSGKRKFTPLCHAPVPSNVQSIPVRKILPTHGYGMFCSFNRSKLQQQNPNLTVPQLTKMLAAEWRSLNPEEKTKYERMASERNKQIEKLKNSPGAMVVYECTWGECDYQFENVQDLFSHVKNKIVEQGVCKWGGCHKNTTEFLSASKLLKHVKEAHIRTSSKLILPSQKTEHFIPSQNSTPFTTPSHNPANLTSQYSSSPYTEPNSGIPNLPPLGTQTILEAIYSSLDFATSSLYQSSRGAEGIIPNTHIQNENLYSKYISSLQHPCTHPINDLSDFESPVEEDNMYPEVSSNHPPLEEVFDSKILASHSQSGEDDESLRQLLREYMDQVTYSHATPK</sequence>
<dbReference type="Pfam" id="PF00505">
    <property type="entry name" value="HMG_box"/>
    <property type="match status" value="1"/>
</dbReference>
<comment type="subcellular location">
    <subcellularLocation>
        <location evidence="1">Nucleus</location>
    </subcellularLocation>
</comment>
<feature type="compositionally biased region" description="Gly residues" evidence="10">
    <location>
        <begin position="750"/>
        <end position="759"/>
    </location>
</feature>
<keyword evidence="15" id="KW-1185">Reference proteome</keyword>
<proteinExistence type="predicted"/>
<keyword evidence="5 8" id="KW-0103">Bromodomain</keyword>
<dbReference type="Gene3D" id="3.30.160.60">
    <property type="entry name" value="Classic Zinc Finger"/>
    <property type="match status" value="1"/>
</dbReference>
<feature type="domain" description="BAH" evidence="13">
    <location>
        <begin position="594"/>
        <end position="712"/>
    </location>
</feature>
<feature type="compositionally biased region" description="Polar residues" evidence="10">
    <location>
        <begin position="12"/>
        <end position="39"/>
    </location>
</feature>
<evidence type="ECO:0000256" key="3">
    <source>
        <dbReference type="ARBA" id="ARBA00022853"/>
    </source>
</evidence>
<dbReference type="SUPFAM" id="SSF47370">
    <property type="entry name" value="Bromodomain"/>
    <property type="match status" value="2"/>
</dbReference>
<accession>A0AAV7KL19</accession>
<dbReference type="SMART" id="SM00398">
    <property type="entry name" value="HMG"/>
    <property type="match status" value="1"/>
</dbReference>
<dbReference type="GO" id="GO:0016586">
    <property type="term" value="C:RSC-type complex"/>
    <property type="evidence" value="ECO:0007669"/>
    <property type="project" value="InterPro"/>
</dbReference>
<dbReference type="Pfam" id="PF00439">
    <property type="entry name" value="Bromodomain"/>
    <property type="match status" value="1"/>
</dbReference>
<dbReference type="InterPro" id="IPR037382">
    <property type="entry name" value="Rsc/polybromo"/>
</dbReference>
<comment type="caution">
    <text evidence="14">The sequence shown here is derived from an EMBL/GenBank/DDBJ whole genome shotgun (WGS) entry which is preliminary data.</text>
</comment>
<dbReference type="Proteomes" id="UP001165289">
    <property type="component" value="Unassembled WGS sequence"/>
</dbReference>
<evidence type="ECO:0000259" key="13">
    <source>
        <dbReference type="PROSITE" id="PS51038"/>
    </source>
</evidence>
<evidence type="ECO:0000256" key="2">
    <source>
        <dbReference type="ARBA" id="ARBA00022737"/>
    </source>
</evidence>
<dbReference type="Pfam" id="PF01426">
    <property type="entry name" value="BAH"/>
    <property type="match status" value="2"/>
</dbReference>
<feature type="domain" description="BAH" evidence="13">
    <location>
        <begin position="795"/>
        <end position="911"/>
    </location>
</feature>